<dbReference type="EMBL" id="UINC01202254">
    <property type="protein sequence ID" value="SVE21965.1"/>
    <property type="molecule type" value="Genomic_DNA"/>
</dbReference>
<feature type="compositionally biased region" description="Basic and acidic residues" evidence="1">
    <location>
        <begin position="19"/>
        <end position="30"/>
    </location>
</feature>
<feature type="region of interest" description="Disordered" evidence="1">
    <location>
        <begin position="1"/>
        <end position="30"/>
    </location>
</feature>
<sequence>MANTETPENWRNLIAKQQPDWHDTETHNKV</sequence>
<gene>
    <name evidence="2" type="ORF">METZ01_LOCUS474819</name>
</gene>
<accession>A0A383BRL1</accession>
<organism evidence="2">
    <name type="scientific">marine metagenome</name>
    <dbReference type="NCBI Taxonomy" id="408172"/>
    <lineage>
        <taxon>unclassified sequences</taxon>
        <taxon>metagenomes</taxon>
        <taxon>ecological metagenomes</taxon>
    </lineage>
</organism>
<evidence type="ECO:0000256" key="1">
    <source>
        <dbReference type="SAM" id="MobiDB-lite"/>
    </source>
</evidence>
<feature type="non-terminal residue" evidence="2">
    <location>
        <position position="30"/>
    </location>
</feature>
<dbReference type="AlphaFoldDB" id="A0A383BRL1"/>
<proteinExistence type="predicted"/>
<name>A0A383BRL1_9ZZZZ</name>
<evidence type="ECO:0000313" key="2">
    <source>
        <dbReference type="EMBL" id="SVE21965.1"/>
    </source>
</evidence>
<reference evidence="2" key="1">
    <citation type="submission" date="2018-05" db="EMBL/GenBank/DDBJ databases">
        <authorList>
            <person name="Lanie J.A."/>
            <person name="Ng W.-L."/>
            <person name="Kazmierczak K.M."/>
            <person name="Andrzejewski T.M."/>
            <person name="Davidsen T.M."/>
            <person name="Wayne K.J."/>
            <person name="Tettelin H."/>
            <person name="Glass J.I."/>
            <person name="Rusch D."/>
            <person name="Podicherti R."/>
            <person name="Tsui H.-C.T."/>
            <person name="Winkler M.E."/>
        </authorList>
    </citation>
    <scope>NUCLEOTIDE SEQUENCE</scope>
</reference>
<protein>
    <submittedName>
        <fullName evidence="2">Uncharacterized protein</fullName>
    </submittedName>
</protein>